<keyword evidence="10" id="KW-1185">Reference proteome</keyword>
<evidence type="ECO:0000259" key="8">
    <source>
        <dbReference type="PROSITE" id="PS50928"/>
    </source>
</evidence>
<comment type="similarity">
    <text evidence="7">Belongs to the binding-protein-dependent transport system permease family.</text>
</comment>
<evidence type="ECO:0000256" key="7">
    <source>
        <dbReference type="RuleBase" id="RU363032"/>
    </source>
</evidence>
<dbReference type="RefSeq" id="WP_147054384.1">
    <property type="nucleotide sequence ID" value="NZ_BJYL01000003.1"/>
</dbReference>
<keyword evidence="6 7" id="KW-0472">Membrane</keyword>
<dbReference type="Proteomes" id="UP000321901">
    <property type="component" value="Unassembled WGS sequence"/>
</dbReference>
<proteinExistence type="inferred from homology"/>
<evidence type="ECO:0000256" key="2">
    <source>
        <dbReference type="ARBA" id="ARBA00022448"/>
    </source>
</evidence>
<feature type="domain" description="ABC transmembrane type-1" evidence="8">
    <location>
        <begin position="91"/>
        <end position="279"/>
    </location>
</feature>
<dbReference type="EMBL" id="BJYL01000003">
    <property type="protein sequence ID" value="GEN81886.1"/>
    <property type="molecule type" value="Genomic_DNA"/>
</dbReference>
<dbReference type="PROSITE" id="PS50928">
    <property type="entry name" value="ABC_TM1"/>
    <property type="match status" value="1"/>
</dbReference>
<keyword evidence="5 7" id="KW-1133">Transmembrane helix</keyword>
<dbReference type="PANTHER" id="PTHR43386">
    <property type="entry name" value="OLIGOPEPTIDE TRANSPORT SYSTEM PERMEASE PROTEIN APPC"/>
    <property type="match status" value="1"/>
</dbReference>
<dbReference type="InterPro" id="IPR000515">
    <property type="entry name" value="MetI-like"/>
</dbReference>
<feature type="transmembrane region" description="Helical" evidence="7">
    <location>
        <begin position="95"/>
        <end position="119"/>
    </location>
</feature>
<evidence type="ECO:0000313" key="9">
    <source>
        <dbReference type="EMBL" id="GEN81886.1"/>
    </source>
</evidence>
<dbReference type="GO" id="GO:0055085">
    <property type="term" value="P:transmembrane transport"/>
    <property type="evidence" value="ECO:0007669"/>
    <property type="project" value="InterPro"/>
</dbReference>
<reference evidence="9 10" key="1">
    <citation type="submission" date="2019-07" db="EMBL/GenBank/DDBJ databases">
        <title>Whole genome shotgun sequence of Sporosarcina luteola NBRC 105378.</title>
        <authorList>
            <person name="Hosoyama A."/>
            <person name="Uohara A."/>
            <person name="Ohji S."/>
            <person name="Ichikawa N."/>
        </authorList>
    </citation>
    <scope>NUCLEOTIDE SEQUENCE [LARGE SCALE GENOMIC DNA]</scope>
    <source>
        <strain evidence="9 10">NBRC 105378</strain>
    </source>
</reference>
<feature type="transmembrane region" description="Helical" evidence="7">
    <location>
        <begin position="256"/>
        <end position="278"/>
    </location>
</feature>
<comment type="caution">
    <text evidence="9">The sequence shown here is derived from an EMBL/GenBank/DDBJ whole genome shotgun (WGS) entry which is preliminary data.</text>
</comment>
<keyword evidence="4 7" id="KW-0812">Transmembrane</keyword>
<dbReference type="AlphaFoldDB" id="A0A511Z386"/>
<dbReference type="SUPFAM" id="SSF161098">
    <property type="entry name" value="MetI-like"/>
    <property type="match status" value="1"/>
</dbReference>
<feature type="transmembrane region" description="Helical" evidence="7">
    <location>
        <begin position="33"/>
        <end position="54"/>
    </location>
</feature>
<protein>
    <submittedName>
        <fullName evidence="9">Peptide transporter</fullName>
    </submittedName>
</protein>
<name>A0A511Z386_9BACL</name>
<dbReference type="InterPro" id="IPR035906">
    <property type="entry name" value="MetI-like_sf"/>
</dbReference>
<evidence type="ECO:0000256" key="3">
    <source>
        <dbReference type="ARBA" id="ARBA00022475"/>
    </source>
</evidence>
<keyword evidence="2 7" id="KW-0813">Transport</keyword>
<evidence type="ECO:0000256" key="6">
    <source>
        <dbReference type="ARBA" id="ARBA00023136"/>
    </source>
</evidence>
<dbReference type="PANTHER" id="PTHR43386:SF1">
    <property type="entry name" value="D,D-DIPEPTIDE TRANSPORT SYSTEM PERMEASE PROTEIN DDPC-RELATED"/>
    <property type="match status" value="1"/>
</dbReference>
<accession>A0A511Z386</accession>
<keyword evidence="3" id="KW-1003">Cell membrane</keyword>
<evidence type="ECO:0000256" key="5">
    <source>
        <dbReference type="ARBA" id="ARBA00022989"/>
    </source>
</evidence>
<dbReference type="OrthoDB" id="9797472at2"/>
<organism evidence="9 10">
    <name type="scientific">Sporosarcina luteola</name>
    <dbReference type="NCBI Taxonomy" id="582850"/>
    <lineage>
        <taxon>Bacteria</taxon>
        <taxon>Bacillati</taxon>
        <taxon>Bacillota</taxon>
        <taxon>Bacilli</taxon>
        <taxon>Bacillales</taxon>
        <taxon>Caryophanaceae</taxon>
        <taxon>Sporosarcina</taxon>
    </lineage>
</organism>
<evidence type="ECO:0000313" key="10">
    <source>
        <dbReference type="Proteomes" id="UP000321901"/>
    </source>
</evidence>
<sequence>MVTTKKGWYVGRKNNNKLNRTLLKVKSDTELKFGLIGLSLLVFVAVFASLLVPFDPYFFGPDVLNKLGENQHILGTNHLGQDIFSMILYGVRTSLMVAVGSALISAVIGILVGGIAGYFGGKIDLVITECINAFMMVPTFFLILLIIALFDSSITNVMIVIGLTTWPSNAKLIRAQALSIRERTYVKSAVAMGETNLQILFKYIIPNGIFPVLANTTIGMSNAILTEAGLSFLGLGDPNVISWGQMIFMGKQYLTSAWWISTFAGIAIVFTVTVFYLLGDGLNHVLDPKHKSRKDA</sequence>
<comment type="subcellular location">
    <subcellularLocation>
        <location evidence="1 7">Cell membrane</location>
        <topology evidence="1 7">Multi-pass membrane protein</topology>
    </subcellularLocation>
</comment>
<dbReference type="Gene3D" id="1.10.3720.10">
    <property type="entry name" value="MetI-like"/>
    <property type="match status" value="1"/>
</dbReference>
<evidence type="ECO:0000256" key="4">
    <source>
        <dbReference type="ARBA" id="ARBA00022692"/>
    </source>
</evidence>
<dbReference type="Pfam" id="PF00528">
    <property type="entry name" value="BPD_transp_1"/>
    <property type="match status" value="1"/>
</dbReference>
<dbReference type="CDD" id="cd06261">
    <property type="entry name" value="TM_PBP2"/>
    <property type="match status" value="1"/>
</dbReference>
<dbReference type="GO" id="GO:0005886">
    <property type="term" value="C:plasma membrane"/>
    <property type="evidence" value="ECO:0007669"/>
    <property type="project" value="UniProtKB-SubCell"/>
</dbReference>
<evidence type="ECO:0000256" key="1">
    <source>
        <dbReference type="ARBA" id="ARBA00004651"/>
    </source>
</evidence>
<dbReference type="InterPro" id="IPR050366">
    <property type="entry name" value="BP-dependent_transpt_permease"/>
</dbReference>
<gene>
    <name evidence="9" type="ORF">SLU01_01980</name>
</gene>